<evidence type="ECO:0000256" key="5">
    <source>
        <dbReference type="ARBA" id="ARBA00023004"/>
    </source>
</evidence>
<dbReference type="PANTHER" id="PTHR10371">
    <property type="entry name" value="NADH DEHYDROGENASE UBIQUINONE FLAVOPROTEIN 2, MITOCHONDRIAL"/>
    <property type="match status" value="1"/>
</dbReference>
<accession>A0A2U2N4U9</accession>
<evidence type="ECO:0000256" key="8">
    <source>
        <dbReference type="ARBA" id="ARBA00032788"/>
    </source>
</evidence>
<evidence type="ECO:0000256" key="4">
    <source>
        <dbReference type="ARBA" id="ARBA00022723"/>
    </source>
</evidence>
<dbReference type="Proteomes" id="UP000245474">
    <property type="component" value="Unassembled WGS sequence"/>
</dbReference>
<keyword evidence="4 11" id="KW-0479">Metal-binding</keyword>
<comment type="similarity">
    <text evidence="1">Belongs to the complex I 24 kDa subunit family.</text>
</comment>
<dbReference type="PIRSF" id="PIRSF000216">
    <property type="entry name" value="NADH_DH_24kDa"/>
    <property type="match status" value="1"/>
</dbReference>
<keyword evidence="3 11" id="KW-0001">2Fe-2S</keyword>
<dbReference type="AlphaFoldDB" id="A0A2U2N4U9"/>
<dbReference type="SUPFAM" id="SSF52833">
    <property type="entry name" value="Thioredoxin-like"/>
    <property type="match status" value="1"/>
</dbReference>
<comment type="cofactor">
    <cofactor evidence="9">
        <name>[2Fe-2S] cluster</name>
        <dbReference type="ChEBI" id="CHEBI:190135"/>
    </cofactor>
</comment>
<evidence type="ECO:0000256" key="3">
    <source>
        <dbReference type="ARBA" id="ARBA00022714"/>
    </source>
</evidence>
<gene>
    <name evidence="12" type="ORF">DEM34_06185</name>
</gene>
<dbReference type="NCBIfam" id="TIGR01958">
    <property type="entry name" value="nuoE_fam"/>
    <property type="match status" value="1"/>
</dbReference>
<keyword evidence="6 11" id="KW-0411">Iron-sulfur</keyword>
<sequence>MSSAEQIQESGLTAEERREIDGWLARFPDTPEGRRSAVIPALHVAQHGSGGWLPRARMDAVAEYIGLPPVKVYEVATFYSMFDTEPVGRHKVNICTNISCMLCGAEEIVAHAEKKLGIRLGETTPDGRITLKREEECLAACTGAPMMLVDEVYYTDLTPEKIDEILDRLE</sequence>
<keyword evidence="13" id="KW-1185">Reference proteome</keyword>
<dbReference type="FunFam" id="1.10.10.1590:FF:000001">
    <property type="entry name" value="NADH-quinone oxidoreductase subunit E"/>
    <property type="match status" value="1"/>
</dbReference>
<organism evidence="12 13">
    <name type="scientific">Sediminicurvatus halobius</name>
    <dbReference type="NCBI Taxonomy" id="2182432"/>
    <lineage>
        <taxon>Bacteria</taxon>
        <taxon>Pseudomonadati</taxon>
        <taxon>Pseudomonadota</taxon>
        <taxon>Gammaproteobacteria</taxon>
        <taxon>Chromatiales</taxon>
        <taxon>Ectothiorhodospiraceae</taxon>
        <taxon>Sediminicurvatus</taxon>
    </lineage>
</organism>
<dbReference type="InterPro" id="IPR036249">
    <property type="entry name" value="Thioredoxin-like_sf"/>
</dbReference>
<dbReference type="CDD" id="cd03064">
    <property type="entry name" value="TRX_Fd_NuoE"/>
    <property type="match status" value="1"/>
</dbReference>
<feature type="binding site" evidence="11">
    <location>
        <position position="137"/>
    </location>
    <ligand>
        <name>[2Fe-2S] cluster</name>
        <dbReference type="ChEBI" id="CHEBI:190135"/>
    </ligand>
</feature>
<protein>
    <recommendedName>
        <fullName evidence="2">NADH-quinone oxidoreductase subunit E</fullName>
    </recommendedName>
    <alternativeName>
        <fullName evidence="7">NADH dehydrogenase I subunit E</fullName>
    </alternativeName>
    <alternativeName>
        <fullName evidence="8">NDH-1 subunit E</fullName>
    </alternativeName>
</protein>
<dbReference type="InterPro" id="IPR042128">
    <property type="entry name" value="NuoE_dom"/>
</dbReference>
<comment type="cofactor">
    <cofactor evidence="11">
        <name>[2Fe-2S] cluster</name>
        <dbReference type="ChEBI" id="CHEBI:190135"/>
    </cofactor>
    <text evidence="11">Binds 1 [2Fe-2S] cluster.</text>
</comment>
<name>A0A2U2N4U9_9GAMM</name>
<evidence type="ECO:0000313" key="12">
    <source>
        <dbReference type="EMBL" id="PWG64087.1"/>
    </source>
</evidence>
<evidence type="ECO:0000256" key="1">
    <source>
        <dbReference type="ARBA" id="ARBA00010643"/>
    </source>
</evidence>
<dbReference type="Gene3D" id="3.40.30.10">
    <property type="entry name" value="Glutaredoxin"/>
    <property type="match status" value="1"/>
</dbReference>
<comment type="catalytic activity">
    <reaction evidence="10">
        <text>a quinone + NADH + 5 H(+)(in) = a quinol + NAD(+) + 4 H(+)(out)</text>
        <dbReference type="Rhea" id="RHEA:57888"/>
        <dbReference type="ChEBI" id="CHEBI:15378"/>
        <dbReference type="ChEBI" id="CHEBI:24646"/>
        <dbReference type="ChEBI" id="CHEBI:57540"/>
        <dbReference type="ChEBI" id="CHEBI:57945"/>
        <dbReference type="ChEBI" id="CHEBI:132124"/>
    </reaction>
</comment>
<feature type="binding site" evidence="11">
    <location>
        <position position="100"/>
    </location>
    <ligand>
        <name>[2Fe-2S] cluster</name>
        <dbReference type="ChEBI" id="CHEBI:190135"/>
    </ligand>
</feature>
<dbReference type="Gene3D" id="1.10.10.1590">
    <property type="entry name" value="NADH-quinone oxidoreductase subunit E"/>
    <property type="match status" value="1"/>
</dbReference>
<evidence type="ECO:0000256" key="7">
    <source>
        <dbReference type="ARBA" id="ARBA00031580"/>
    </source>
</evidence>
<dbReference type="EMBL" id="QFFI01000007">
    <property type="protein sequence ID" value="PWG64087.1"/>
    <property type="molecule type" value="Genomic_DNA"/>
</dbReference>
<dbReference type="InterPro" id="IPR002023">
    <property type="entry name" value="NuoE-like"/>
</dbReference>
<keyword evidence="5 11" id="KW-0408">Iron</keyword>
<dbReference type="OrthoDB" id="9807941at2"/>
<evidence type="ECO:0000256" key="10">
    <source>
        <dbReference type="ARBA" id="ARBA00047712"/>
    </source>
</evidence>
<evidence type="ECO:0000256" key="11">
    <source>
        <dbReference type="PIRSR" id="PIRSR000216-1"/>
    </source>
</evidence>
<evidence type="ECO:0000256" key="2">
    <source>
        <dbReference type="ARBA" id="ARBA00019898"/>
    </source>
</evidence>
<comment type="caution">
    <text evidence="12">The sequence shown here is derived from an EMBL/GenBank/DDBJ whole genome shotgun (WGS) entry which is preliminary data.</text>
</comment>
<dbReference type="GO" id="GO:0051537">
    <property type="term" value="F:2 iron, 2 sulfur cluster binding"/>
    <property type="evidence" value="ECO:0007669"/>
    <property type="project" value="UniProtKB-KW"/>
</dbReference>
<feature type="binding site" evidence="11">
    <location>
        <position position="141"/>
    </location>
    <ligand>
        <name>[2Fe-2S] cluster</name>
        <dbReference type="ChEBI" id="CHEBI:190135"/>
    </ligand>
</feature>
<evidence type="ECO:0000313" key="13">
    <source>
        <dbReference type="Proteomes" id="UP000245474"/>
    </source>
</evidence>
<dbReference type="InterPro" id="IPR041921">
    <property type="entry name" value="NuoE_N"/>
</dbReference>
<evidence type="ECO:0000256" key="6">
    <source>
        <dbReference type="ARBA" id="ARBA00023014"/>
    </source>
</evidence>
<dbReference type="PANTHER" id="PTHR10371:SF3">
    <property type="entry name" value="NADH DEHYDROGENASE [UBIQUINONE] FLAVOPROTEIN 2, MITOCHONDRIAL"/>
    <property type="match status" value="1"/>
</dbReference>
<dbReference type="GO" id="GO:0046872">
    <property type="term" value="F:metal ion binding"/>
    <property type="evidence" value="ECO:0007669"/>
    <property type="project" value="UniProtKB-KW"/>
</dbReference>
<proteinExistence type="inferred from homology"/>
<dbReference type="Pfam" id="PF01257">
    <property type="entry name" value="2Fe-2S_thioredx"/>
    <property type="match status" value="1"/>
</dbReference>
<evidence type="ECO:0000256" key="9">
    <source>
        <dbReference type="ARBA" id="ARBA00034078"/>
    </source>
</evidence>
<reference evidence="12 13" key="1">
    <citation type="submission" date="2018-05" db="EMBL/GenBank/DDBJ databases">
        <title>Spiribacter halobius sp. nov., a moderately halophilic bacterium isolated from marine solar saltern.</title>
        <authorList>
            <person name="Zheng W.-S."/>
            <person name="Lu D.-C."/>
            <person name="Du Z.-J."/>
        </authorList>
    </citation>
    <scope>NUCLEOTIDE SEQUENCE [LARGE SCALE GENOMIC DNA]</scope>
    <source>
        <strain evidence="12 13">E85</strain>
    </source>
</reference>
<dbReference type="RefSeq" id="WP_109677356.1">
    <property type="nucleotide sequence ID" value="NZ_CP086615.1"/>
</dbReference>
<feature type="binding site" evidence="11">
    <location>
        <position position="95"/>
    </location>
    <ligand>
        <name>[2Fe-2S] cluster</name>
        <dbReference type="ChEBI" id="CHEBI:190135"/>
    </ligand>
</feature>
<dbReference type="GO" id="GO:0003954">
    <property type="term" value="F:NADH dehydrogenase activity"/>
    <property type="evidence" value="ECO:0007669"/>
    <property type="project" value="TreeGrafter"/>
</dbReference>